<dbReference type="CDD" id="cd02440">
    <property type="entry name" value="AdoMet_MTases"/>
    <property type="match status" value="1"/>
</dbReference>
<comment type="caution">
    <text evidence="3">The sequence shown here is derived from an EMBL/GenBank/DDBJ whole genome shotgun (WGS) entry which is preliminary data.</text>
</comment>
<dbReference type="InterPro" id="IPR029063">
    <property type="entry name" value="SAM-dependent_MTases_sf"/>
</dbReference>
<protein>
    <submittedName>
        <fullName evidence="3">SAM-dependent methyltransferase</fullName>
    </submittedName>
</protein>
<feature type="domain" description="Methyltransferase" evidence="2">
    <location>
        <begin position="55"/>
        <end position="139"/>
    </location>
</feature>
<dbReference type="Pfam" id="PF13649">
    <property type="entry name" value="Methyltransf_25"/>
    <property type="match status" value="1"/>
</dbReference>
<dbReference type="AlphaFoldDB" id="A0A916UD87"/>
<dbReference type="InterPro" id="IPR041698">
    <property type="entry name" value="Methyltransf_25"/>
</dbReference>
<name>A0A916UD87_9ACTN</name>
<dbReference type="GO" id="GO:0032259">
    <property type="term" value="P:methylation"/>
    <property type="evidence" value="ECO:0007669"/>
    <property type="project" value="UniProtKB-KW"/>
</dbReference>
<keyword evidence="4" id="KW-1185">Reference proteome</keyword>
<evidence type="ECO:0000259" key="2">
    <source>
        <dbReference type="Pfam" id="PF13649"/>
    </source>
</evidence>
<dbReference type="InterPro" id="IPR016718">
    <property type="entry name" value="rRNA_m1G-MeTrfase_A_prd"/>
</dbReference>
<keyword evidence="3" id="KW-0808">Transferase</keyword>
<dbReference type="PIRSF" id="PIRSF018249">
    <property type="entry name" value="MyrA_prd"/>
    <property type="match status" value="1"/>
</dbReference>
<sequence length="248" mass="26387">MSLIRHSSRKFSGDTAEMIAARGELFASGHYAPIQEAVSNAATHHVSSSVAAPVVADIGAGSGDYLRPILDSLPGATGIGLDVSKPAARRLSRAHPRVGAVVADVWDSLPIRDNTVDIALSVFAPRNVAETARILVPQGKWIIVTPRHDHLRELTMIEGVVTVDGRKQQRLADTLKAQFEQVETTAVEERLTLTLHDAELLLAMGPTAHHLDASERRTAISDAMAAAGSEANLDITLAVDISVFVTAS</sequence>
<evidence type="ECO:0000256" key="1">
    <source>
        <dbReference type="PIRSR" id="PIRSR018249-2"/>
    </source>
</evidence>
<proteinExistence type="predicted"/>
<dbReference type="Gene3D" id="3.40.50.150">
    <property type="entry name" value="Vaccinia Virus protein VP39"/>
    <property type="match status" value="1"/>
</dbReference>
<evidence type="ECO:0000313" key="3">
    <source>
        <dbReference type="EMBL" id="GGC69386.1"/>
    </source>
</evidence>
<gene>
    <name evidence="3" type="ORF">GCM10011410_22760</name>
</gene>
<keyword evidence="1" id="KW-0949">S-adenosyl-L-methionine</keyword>
<dbReference type="Proteomes" id="UP000641514">
    <property type="component" value="Unassembled WGS sequence"/>
</dbReference>
<evidence type="ECO:0000313" key="4">
    <source>
        <dbReference type="Proteomes" id="UP000641514"/>
    </source>
</evidence>
<feature type="binding site" evidence="1">
    <location>
        <position position="31"/>
    </location>
    <ligand>
        <name>S-adenosyl-L-methionine</name>
        <dbReference type="ChEBI" id="CHEBI:59789"/>
    </ligand>
</feature>
<accession>A0A916UD87</accession>
<keyword evidence="3" id="KW-0489">Methyltransferase</keyword>
<dbReference type="GO" id="GO:0008168">
    <property type="term" value="F:methyltransferase activity"/>
    <property type="evidence" value="ECO:0007669"/>
    <property type="project" value="UniProtKB-KW"/>
</dbReference>
<dbReference type="EMBL" id="BMJH01000002">
    <property type="protein sequence ID" value="GGC69386.1"/>
    <property type="molecule type" value="Genomic_DNA"/>
</dbReference>
<dbReference type="SUPFAM" id="SSF53335">
    <property type="entry name" value="S-adenosyl-L-methionine-dependent methyltransferases"/>
    <property type="match status" value="1"/>
</dbReference>
<organism evidence="3 4">
    <name type="scientific">Hoyosella rhizosphaerae</name>
    <dbReference type="NCBI Taxonomy" id="1755582"/>
    <lineage>
        <taxon>Bacteria</taxon>
        <taxon>Bacillati</taxon>
        <taxon>Actinomycetota</taxon>
        <taxon>Actinomycetes</taxon>
        <taxon>Mycobacteriales</taxon>
        <taxon>Hoyosellaceae</taxon>
        <taxon>Hoyosella</taxon>
    </lineage>
</organism>
<reference evidence="3" key="1">
    <citation type="journal article" date="2014" name="Int. J. Syst. Evol. Microbiol.">
        <title>Complete genome sequence of Corynebacterium casei LMG S-19264T (=DSM 44701T), isolated from a smear-ripened cheese.</title>
        <authorList>
            <consortium name="US DOE Joint Genome Institute (JGI-PGF)"/>
            <person name="Walter F."/>
            <person name="Albersmeier A."/>
            <person name="Kalinowski J."/>
            <person name="Ruckert C."/>
        </authorList>
    </citation>
    <scope>NUCLEOTIDE SEQUENCE</scope>
    <source>
        <strain evidence="3">CGMCC 1.15478</strain>
    </source>
</reference>
<reference evidence="3" key="2">
    <citation type="submission" date="2020-09" db="EMBL/GenBank/DDBJ databases">
        <authorList>
            <person name="Sun Q."/>
            <person name="Zhou Y."/>
        </authorList>
    </citation>
    <scope>NUCLEOTIDE SEQUENCE</scope>
    <source>
        <strain evidence="3">CGMCC 1.15478</strain>
    </source>
</reference>
<feature type="binding site" evidence="1">
    <location>
        <position position="150"/>
    </location>
    <ligand>
        <name>S-adenosyl-L-methionine</name>
        <dbReference type="ChEBI" id="CHEBI:59789"/>
    </ligand>
</feature>